<feature type="transmembrane region" description="Helical" evidence="1">
    <location>
        <begin position="125"/>
        <end position="140"/>
    </location>
</feature>
<dbReference type="InterPro" id="IPR018677">
    <property type="entry name" value="DUF2157"/>
</dbReference>
<feature type="transmembrane region" description="Helical" evidence="1">
    <location>
        <begin position="73"/>
        <end position="96"/>
    </location>
</feature>
<feature type="transmembrane region" description="Helical" evidence="1">
    <location>
        <begin position="272"/>
        <end position="292"/>
    </location>
</feature>
<dbReference type="RefSeq" id="WP_274494685.1">
    <property type="nucleotide sequence ID" value="NZ_CP118166.1"/>
</dbReference>
<feature type="transmembrane region" description="Helical" evidence="1">
    <location>
        <begin position="215"/>
        <end position="233"/>
    </location>
</feature>
<name>A0AAF0CGQ7_9PROT</name>
<organism evidence="3 4">
    <name type="scientific">Hyphococcus flavus</name>
    <dbReference type="NCBI Taxonomy" id="1866326"/>
    <lineage>
        <taxon>Bacteria</taxon>
        <taxon>Pseudomonadati</taxon>
        <taxon>Pseudomonadota</taxon>
        <taxon>Alphaproteobacteria</taxon>
        <taxon>Parvularculales</taxon>
        <taxon>Parvularculaceae</taxon>
        <taxon>Hyphococcus</taxon>
    </lineage>
</organism>
<sequence length="301" mass="31862">MNTETGRQATNGPQQWALTLFILFGGAQLIAGVIFFFAYNWRALPDMTKIALPQAAMGAAFILWVILGKGSRLGAVAGLVATVMIGVSMGVVGQVYQLGADPWRLFAIWAALVFPIAVITRSDPQFMLAGIVASIAYFLYTDENIKPFLPQARSIILAAYALILFAIAIGRDMLAGGAPNWMRWLFISAALGAGVIGSLGDIFSDRFPFGDSFTASLALIAVCGGALAAYRYWRPDRPAQALSLFAVAVFAGALGLRIIFIRDIDGAYGISGAMFISALWVVAVTAALAAALRQLNKGAGA</sequence>
<keyword evidence="1" id="KW-0812">Transmembrane</keyword>
<evidence type="ECO:0000256" key="1">
    <source>
        <dbReference type="SAM" id="Phobius"/>
    </source>
</evidence>
<dbReference type="EMBL" id="CP118166">
    <property type="protein sequence ID" value="WDI32744.1"/>
    <property type="molecule type" value="Genomic_DNA"/>
</dbReference>
<keyword evidence="1" id="KW-0472">Membrane</keyword>
<keyword evidence="1" id="KW-1133">Transmembrane helix</keyword>
<feature type="transmembrane region" description="Helical" evidence="1">
    <location>
        <begin position="181"/>
        <end position="203"/>
    </location>
</feature>
<feature type="domain" description="DUF2157" evidence="2">
    <location>
        <begin position="12"/>
        <end position="124"/>
    </location>
</feature>
<proteinExistence type="predicted"/>
<evidence type="ECO:0000313" key="3">
    <source>
        <dbReference type="EMBL" id="WDI32744.1"/>
    </source>
</evidence>
<reference evidence="3" key="1">
    <citation type="submission" date="2023-02" db="EMBL/GenBank/DDBJ databases">
        <title>Genome sequence of Hyphococcus flavus.</title>
        <authorList>
            <person name="Rong J.-C."/>
            <person name="Zhao Q."/>
            <person name="Yi M."/>
            <person name="Wu J.-Y."/>
        </authorList>
    </citation>
    <scope>NUCLEOTIDE SEQUENCE</scope>
    <source>
        <strain evidence="3">MCCC 1K03223</strain>
    </source>
</reference>
<keyword evidence="4" id="KW-1185">Reference proteome</keyword>
<feature type="transmembrane region" description="Helical" evidence="1">
    <location>
        <begin position="239"/>
        <end position="260"/>
    </location>
</feature>
<protein>
    <submittedName>
        <fullName evidence="3">DUF2157 domain-containing protein</fullName>
    </submittedName>
</protein>
<feature type="transmembrane region" description="Helical" evidence="1">
    <location>
        <begin position="152"/>
        <end position="169"/>
    </location>
</feature>
<feature type="transmembrane region" description="Helical" evidence="1">
    <location>
        <begin position="16"/>
        <end position="38"/>
    </location>
</feature>
<evidence type="ECO:0000259" key="2">
    <source>
        <dbReference type="Pfam" id="PF09925"/>
    </source>
</evidence>
<gene>
    <name evidence="3" type="ORF">PUV54_05980</name>
</gene>
<dbReference type="KEGG" id="hfl:PUV54_05980"/>
<dbReference type="Proteomes" id="UP001214043">
    <property type="component" value="Chromosome"/>
</dbReference>
<feature type="transmembrane region" description="Helical" evidence="1">
    <location>
        <begin position="50"/>
        <end position="67"/>
    </location>
</feature>
<evidence type="ECO:0000313" key="4">
    <source>
        <dbReference type="Proteomes" id="UP001214043"/>
    </source>
</evidence>
<accession>A0AAF0CGQ7</accession>
<dbReference type="AlphaFoldDB" id="A0AAF0CGQ7"/>
<dbReference type="Pfam" id="PF09925">
    <property type="entry name" value="DUF2157"/>
    <property type="match status" value="1"/>
</dbReference>
<feature type="transmembrane region" description="Helical" evidence="1">
    <location>
        <begin position="103"/>
        <end position="119"/>
    </location>
</feature>